<organism evidence="12 13">
    <name type="scientific">Poriferisphaera corsica</name>
    <dbReference type="NCBI Taxonomy" id="2528020"/>
    <lineage>
        <taxon>Bacteria</taxon>
        <taxon>Pseudomonadati</taxon>
        <taxon>Planctomycetota</taxon>
        <taxon>Phycisphaerae</taxon>
        <taxon>Phycisphaerales</taxon>
        <taxon>Phycisphaeraceae</taxon>
        <taxon>Poriferisphaera</taxon>
    </lineage>
</organism>
<feature type="binding site" evidence="10">
    <location>
        <position position="136"/>
    </location>
    <ligand>
        <name>K(+)</name>
        <dbReference type="ChEBI" id="CHEBI:29103"/>
    </ligand>
</feature>
<evidence type="ECO:0000313" key="12">
    <source>
        <dbReference type="EMBL" id="QDU33682.1"/>
    </source>
</evidence>
<comment type="catalytic activity">
    <reaction evidence="1 10">
        <text>(6R)-NADHX = (6S)-NADHX</text>
        <dbReference type="Rhea" id="RHEA:32215"/>
        <dbReference type="ChEBI" id="CHEBI:64074"/>
        <dbReference type="ChEBI" id="CHEBI:64075"/>
        <dbReference type="EC" id="5.1.99.6"/>
    </reaction>
</comment>
<keyword evidence="8 10" id="KW-0520">NAD</keyword>
<dbReference type="SUPFAM" id="SSF64153">
    <property type="entry name" value="YjeF N-terminal domain-like"/>
    <property type="match status" value="1"/>
</dbReference>
<evidence type="ECO:0000259" key="11">
    <source>
        <dbReference type="PROSITE" id="PS51385"/>
    </source>
</evidence>
<evidence type="ECO:0000256" key="10">
    <source>
        <dbReference type="HAMAP-Rule" id="MF_01966"/>
    </source>
</evidence>
<dbReference type="AlphaFoldDB" id="A0A517YU45"/>
<dbReference type="InterPro" id="IPR004443">
    <property type="entry name" value="YjeF_N_dom"/>
</dbReference>
<reference evidence="12 13" key="1">
    <citation type="submission" date="2019-02" db="EMBL/GenBank/DDBJ databases">
        <title>Deep-cultivation of Planctomycetes and their phenomic and genomic characterization uncovers novel biology.</title>
        <authorList>
            <person name="Wiegand S."/>
            <person name="Jogler M."/>
            <person name="Boedeker C."/>
            <person name="Pinto D."/>
            <person name="Vollmers J."/>
            <person name="Rivas-Marin E."/>
            <person name="Kohn T."/>
            <person name="Peeters S.H."/>
            <person name="Heuer A."/>
            <person name="Rast P."/>
            <person name="Oberbeckmann S."/>
            <person name="Bunk B."/>
            <person name="Jeske O."/>
            <person name="Meyerdierks A."/>
            <person name="Storesund J.E."/>
            <person name="Kallscheuer N."/>
            <person name="Luecker S."/>
            <person name="Lage O.M."/>
            <person name="Pohl T."/>
            <person name="Merkel B.J."/>
            <person name="Hornburger P."/>
            <person name="Mueller R.-W."/>
            <person name="Bruemmer F."/>
            <person name="Labrenz M."/>
            <person name="Spormann A.M."/>
            <person name="Op den Camp H."/>
            <person name="Overmann J."/>
            <person name="Amann R."/>
            <person name="Jetten M.S.M."/>
            <person name="Mascher T."/>
            <person name="Medema M.H."/>
            <person name="Devos D.P."/>
            <person name="Kaster A.-K."/>
            <person name="Ovreas L."/>
            <person name="Rohde M."/>
            <person name="Galperin M.Y."/>
            <person name="Jogler C."/>
        </authorList>
    </citation>
    <scope>NUCLEOTIDE SEQUENCE [LARGE SCALE GENOMIC DNA]</scope>
    <source>
        <strain evidence="12 13">KS4</strain>
    </source>
</reference>
<dbReference type="InterPro" id="IPR036652">
    <property type="entry name" value="YjeF_N_dom_sf"/>
</dbReference>
<comment type="function">
    <text evidence="10">Catalyzes the epimerization of the S- and R-forms of NAD(P)HX, a damaged form of NAD(P)H that is a result of enzymatic or heat-dependent hydration. This is a prerequisite for the S-specific NAD(P)H-hydrate dehydratase to allow the repair of both epimers of NAD(P)HX.</text>
</comment>
<evidence type="ECO:0000256" key="7">
    <source>
        <dbReference type="ARBA" id="ARBA00022958"/>
    </source>
</evidence>
<dbReference type="NCBIfam" id="TIGR00197">
    <property type="entry name" value="yjeF_nterm"/>
    <property type="match status" value="1"/>
</dbReference>
<comment type="catalytic activity">
    <reaction evidence="2 10">
        <text>(6R)-NADPHX = (6S)-NADPHX</text>
        <dbReference type="Rhea" id="RHEA:32227"/>
        <dbReference type="ChEBI" id="CHEBI:64076"/>
        <dbReference type="ChEBI" id="CHEBI:64077"/>
        <dbReference type="EC" id="5.1.99.6"/>
    </reaction>
</comment>
<dbReference type="KEGG" id="pcor:KS4_17380"/>
<dbReference type="EMBL" id="CP036425">
    <property type="protein sequence ID" value="QDU33682.1"/>
    <property type="molecule type" value="Genomic_DNA"/>
</dbReference>
<accession>A0A517YU45</accession>
<evidence type="ECO:0000256" key="6">
    <source>
        <dbReference type="ARBA" id="ARBA00022857"/>
    </source>
</evidence>
<evidence type="ECO:0000313" key="13">
    <source>
        <dbReference type="Proteomes" id="UP000317369"/>
    </source>
</evidence>
<dbReference type="PANTHER" id="PTHR13232">
    <property type="entry name" value="NAD(P)H-HYDRATE EPIMERASE"/>
    <property type="match status" value="1"/>
</dbReference>
<keyword evidence="9 10" id="KW-0413">Isomerase</keyword>
<dbReference type="Gene3D" id="3.40.50.10260">
    <property type="entry name" value="YjeF N-terminal domain"/>
    <property type="match status" value="1"/>
</dbReference>
<dbReference type="HAMAP" id="MF_01966">
    <property type="entry name" value="NADHX_epimerase"/>
    <property type="match status" value="1"/>
</dbReference>
<dbReference type="EC" id="5.1.99.6" evidence="3 10"/>
<name>A0A517YU45_9BACT</name>
<dbReference type="PROSITE" id="PS51385">
    <property type="entry name" value="YJEF_N"/>
    <property type="match status" value="1"/>
</dbReference>
<dbReference type="PANTHER" id="PTHR13232:SF10">
    <property type="entry name" value="NAD(P)H-HYDRATE EPIMERASE"/>
    <property type="match status" value="1"/>
</dbReference>
<evidence type="ECO:0000256" key="4">
    <source>
        <dbReference type="ARBA" id="ARBA00022723"/>
    </source>
</evidence>
<evidence type="ECO:0000256" key="3">
    <source>
        <dbReference type="ARBA" id="ARBA00012228"/>
    </source>
</evidence>
<keyword evidence="6 10" id="KW-0521">NADP</keyword>
<dbReference type="RefSeq" id="WP_200761709.1">
    <property type="nucleotide sequence ID" value="NZ_CP036425.1"/>
</dbReference>
<protein>
    <recommendedName>
        <fullName evidence="3 10">NAD(P)H-hydrate epimerase</fullName>
        <ecNumber evidence="3 10">5.1.99.6</ecNumber>
    </recommendedName>
    <alternativeName>
        <fullName evidence="10">NAD(P)HX epimerase</fullName>
    </alternativeName>
</protein>
<evidence type="ECO:0000256" key="1">
    <source>
        <dbReference type="ARBA" id="ARBA00000013"/>
    </source>
</evidence>
<evidence type="ECO:0000256" key="9">
    <source>
        <dbReference type="ARBA" id="ARBA00023235"/>
    </source>
</evidence>
<proteinExistence type="inferred from homology"/>
<dbReference type="GO" id="GO:0000166">
    <property type="term" value="F:nucleotide binding"/>
    <property type="evidence" value="ECO:0007669"/>
    <property type="project" value="UniProtKB-KW"/>
</dbReference>
<feature type="binding site" evidence="10">
    <location>
        <position position="65"/>
    </location>
    <ligand>
        <name>K(+)</name>
        <dbReference type="ChEBI" id="CHEBI:29103"/>
    </ligand>
</feature>
<evidence type="ECO:0000256" key="2">
    <source>
        <dbReference type="ARBA" id="ARBA00000909"/>
    </source>
</evidence>
<dbReference type="Pfam" id="PF03853">
    <property type="entry name" value="YjeF_N"/>
    <property type="match status" value="1"/>
</dbReference>
<dbReference type="GO" id="GO:0052856">
    <property type="term" value="F:NAD(P)HX epimerase activity"/>
    <property type="evidence" value="ECO:0007669"/>
    <property type="project" value="UniProtKB-UniRule"/>
</dbReference>
<evidence type="ECO:0000256" key="8">
    <source>
        <dbReference type="ARBA" id="ARBA00023027"/>
    </source>
</evidence>
<feature type="domain" description="YjeF N-terminal" evidence="11">
    <location>
        <begin position="9"/>
        <end position="227"/>
    </location>
</feature>
<comment type="caution">
    <text evidence="10">Lacks conserved residue(s) required for the propagation of feature annotation.</text>
</comment>
<dbReference type="Proteomes" id="UP000317369">
    <property type="component" value="Chromosome"/>
</dbReference>
<feature type="binding site" evidence="10">
    <location>
        <begin position="140"/>
        <end position="146"/>
    </location>
    <ligand>
        <name>(6S)-NADPHX</name>
        <dbReference type="ChEBI" id="CHEBI:64076"/>
    </ligand>
</feature>
<keyword evidence="4 10" id="KW-0479">Metal-binding</keyword>
<keyword evidence="13" id="KW-1185">Reference proteome</keyword>
<evidence type="ECO:0000256" key="5">
    <source>
        <dbReference type="ARBA" id="ARBA00022741"/>
    </source>
</evidence>
<comment type="cofactor">
    <cofactor evidence="10">
        <name>K(+)</name>
        <dbReference type="ChEBI" id="CHEBI:29103"/>
    </cofactor>
    <text evidence="10">Binds 1 potassium ion per subunit.</text>
</comment>
<dbReference type="InterPro" id="IPR032976">
    <property type="entry name" value="YJEFN_prot_NAXE-like"/>
</dbReference>
<sequence length="241" mass="25546">MTYLTRAQVRSVDQLAISQLGIPSIVLMENAGRNAANIIRKLILPEHDITPSDAQIAIICGSGNNAGDGYTIARHLHNNQLNLTLYAVKPIKKLTGDALTNAKICQKMDIPIIPIQSKPQIEAARPTFAHAHIVIDAILGTGFTGSVRSPIDTLINTINSLQHPTIIAIDTPSGLEIDAGAPSNATITAHHTITFVAPKIGFKQPSATPFLGHLHVAPIGVPPQLVAYILQSTTIPPNAAS</sequence>
<feature type="binding site" evidence="10">
    <location>
        <position position="170"/>
    </location>
    <ligand>
        <name>(6S)-NADPHX</name>
        <dbReference type="ChEBI" id="CHEBI:64076"/>
    </ligand>
</feature>
<dbReference type="GO" id="GO:0046872">
    <property type="term" value="F:metal ion binding"/>
    <property type="evidence" value="ECO:0007669"/>
    <property type="project" value="UniProtKB-KW"/>
</dbReference>
<keyword evidence="5 10" id="KW-0547">Nucleotide-binding</keyword>
<feature type="binding site" evidence="10">
    <location>
        <position position="173"/>
    </location>
    <ligand>
        <name>K(+)</name>
        <dbReference type="ChEBI" id="CHEBI:29103"/>
    </ligand>
</feature>
<gene>
    <name evidence="12" type="primary">nnr_2</name>
    <name evidence="10" type="synonym">nnrE</name>
    <name evidence="12" type="ORF">KS4_17380</name>
</gene>
<keyword evidence="7 10" id="KW-0630">Potassium</keyword>
<comment type="similarity">
    <text evidence="10">Belongs to the NnrE/AIBP family.</text>
</comment>